<keyword evidence="6" id="KW-0479">Metal-binding</keyword>
<evidence type="ECO:0000256" key="5">
    <source>
        <dbReference type="ARBA" id="ARBA00023136"/>
    </source>
</evidence>
<dbReference type="GO" id="GO:0005332">
    <property type="term" value="F:gamma-aminobutyric acid:sodium:chloride symporter activity"/>
    <property type="evidence" value="ECO:0007669"/>
    <property type="project" value="InterPro"/>
</dbReference>
<organism evidence="9 10">
    <name type="scientific">Oryctolagus cuniculus</name>
    <name type="common">Rabbit</name>
    <dbReference type="NCBI Taxonomy" id="9986"/>
    <lineage>
        <taxon>Eukaryota</taxon>
        <taxon>Metazoa</taxon>
        <taxon>Chordata</taxon>
        <taxon>Craniata</taxon>
        <taxon>Vertebrata</taxon>
        <taxon>Euteleostomi</taxon>
        <taxon>Mammalia</taxon>
        <taxon>Eutheria</taxon>
        <taxon>Euarchontoglires</taxon>
        <taxon>Glires</taxon>
        <taxon>Lagomorpha</taxon>
        <taxon>Leporidae</taxon>
        <taxon>Oryctolagus</taxon>
    </lineage>
</organism>
<accession>A0A5F9C9S8</accession>
<dbReference type="GeneTree" id="ENSGT00940000156027"/>
<evidence type="ECO:0000256" key="2">
    <source>
        <dbReference type="ARBA" id="ARBA00022448"/>
    </source>
</evidence>
<feature type="transmembrane region" description="Helical" evidence="8">
    <location>
        <begin position="53"/>
        <end position="71"/>
    </location>
</feature>
<dbReference type="GO" id="GO:0046872">
    <property type="term" value="F:metal ion binding"/>
    <property type="evidence" value="ECO:0007669"/>
    <property type="project" value="UniProtKB-KW"/>
</dbReference>
<dbReference type="GO" id="GO:0009986">
    <property type="term" value="C:cell surface"/>
    <property type="evidence" value="ECO:0007669"/>
    <property type="project" value="TreeGrafter"/>
</dbReference>
<evidence type="ECO:0000256" key="1">
    <source>
        <dbReference type="ARBA" id="ARBA00004141"/>
    </source>
</evidence>
<dbReference type="PANTHER" id="PTHR11616:SF138">
    <property type="entry name" value="SODIUM- AND CHLORIDE-DEPENDENT GABA TRANSPORTER 1"/>
    <property type="match status" value="1"/>
</dbReference>
<dbReference type="PRINTS" id="PR01195">
    <property type="entry name" value="GAT1TRNSPORT"/>
</dbReference>
<dbReference type="GO" id="GO:0006836">
    <property type="term" value="P:neurotransmitter transport"/>
    <property type="evidence" value="ECO:0007669"/>
    <property type="project" value="InterPro"/>
</dbReference>
<evidence type="ECO:0000256" key="7">
    <source>
        <dbReference type="PIRSR" id="PIRSR600175-2"/>
    </source>
</evidence>
<proteinExistence type="predicted"/>
<evidence type="ECO:0000313" key="10">
    <source>
        <dbReference type="Proteomes" id="UP000001811"/>
    </source>
</evidence>
<keyword evidence="10" id="KW-1185">Reference proteome</keyword>
<dbReference type="PANTHER" id="PTHR11616">
    <property type="entry name" value="SODIUM/CHLORIDE DEPENDENT TRANSPORTER"/>
    <property type="match status" value="1"/>
</dbReference>
<dbReference type="GO" id="GO:0030424">
    <property type="term" value="C:axon"/>
    <property type="evidence" value="ECO:0007669"/>
    <property type="project" value="TreeGrafter"/>
</dbReference>
<comment type="subcellular location">
    <subcellularLocation>
        <location evidence="1">Membrane</location>
        <topology evidence="1">Multi-pass membrane protein</topology>
    </subcellularLocation>
</comment>
<protein>
    <recommendedName>
        <fullName evidence="11">Transporter</fullName>
    </recommendedName>
</protein>
<dbReference type="SUPFAM" id="SSF161070">
    <property type="entry name" value="SNF-like"/>
    <property type="match status" value="1"/>
</dbReference>
<dbReference type="InterPro" id="IPR000175">
    <property type="entry name" value="Na/ntran_symport"/>
</dbReference>
<dbReference type="Bgee" id="ENSOCUG00000009458">
    <property type="expression patterns" value="Expressed in brain and 7 other cell types or tissues"/>
</dbReference>
<evidence type="ECO:0008006" key="11">
    <source>
        <dbReference type="Google" id="ProtNLM"/>
    </source>
</evidence>
<feature type="binding site" evidence="6">
    <location>
        <position position="59"/>
    </location>
    <ligand>
        <name>Na(+)</name>
        <dbReference type="ChEBI" id="CHEBI:29101"/>
        <label>1</label>
    </ligand>
</feature>
<dbReference type="AlphaFoldDB" id="A0A5F9C9S8"/>
<evidence type="ECO:0000256" key="8">
    <source>
        <dbReference type="SAM" id="Phobius"/>
    </source>
</evidence>
<dbReference type="Pfam" id="PF00209">
    <property type="entry name" value="SNF"/>
    <property type="match status" value="1"/>
</dbReference>
<feature type="transmembrane region" description="Helical" evidence="8">
    <location>
        <begin position="120"/>
        <end position="137"/>
    </location>
</feature>
<feature type="binding site" evidence="6">
    <location>
        <position position="66"/>
    </location>
    <ligand>
        <name>Na(+)</name>
        <dbReference type="ChEBI" id="CHEBI:29101"/>
        <label>1</label>
    </ligand>
</feature>
<feature type="disulfide bond" evidence="7">
    <location>
        <begin position="167"/>
        <end position="176"/>
    </location>
</feature>
<dbReference type="PROSITE" id="PS50267">
    <property type="entry name" value="NA_NEUROTRAN_SYMP_3"/>
    <property type="match status" value="1"/>
</dbReference>
<keyword evidence="6" id="KW-0915">Sodium</keyword>
<dbReference type="Ensembl" id="ENSOCUT00000042096.1">
    <property type="protein sequence ID" value="ENSOCUP00000029795.1"/>
    <property type="gene ID" value="ENSOCUG00000009458.4"/>
</dbReference>
<evidence type="ECO:0000256" key="3">
    <source>
        <dbReference type="ARBA" id="ARBA00022692"/>
    </source>
</evidence>
<feature type="transmembrane region" description="Helical" evidence="8">
    <location>
        <begin position="83"/>
        <end position="100"/>
    </location>
</feature>
<evidence type="ECO:0000313" key="9">
    <source>
        <dbReference type="Ensembl" id="ENSOCUP00000029795.1"/>
    </source>
</evidence>
<dbReference type="GO" id="GO:0005886">
    <property type="term" value="C:plasma membrane"/>
    <property type="evidence" value="ECO:0007669"/>
    <property type="project" value="InterPro"/>
</dbReference>
<reference evidence="9" key="3">
    <citation type="submission" date="2025-09" db="UniProtKB">
        <authorList>
            <consortium name="Ensembl"/>
        </authorList>
    </citation>
    <scope>IDENTIFICATION</scope>
    <source>
        <strain evidence="9">Thorbecke</strain>
    </source>
</reference>
<name>A0A5F9C9S8_RABIT</name>
<evidence type="ECO:0000256" key="6">
    <source>
        <dbReference type="PIRSR" id="PIRSR600175-1"/>
    </source>
</evidence>
<keyword evidence="7" id="KW-1015">Disulfide bond</keyword>
<sequence>MAANGSKVANGQIATEVSEAPVANDKPKTLMVKVQKKGAELPDRDMWKGHFDFLMSCVGYAIGLGNVWRFPYLCRKNGGGASLVPYFLTLIFAGVLLFLLECSLGQYMSIGGLGIWKLAPMFKGVSLAVAVLSFWMARESWAMCQPLGPQWGLVTRPCPCRHCWKQCDNPWNTDRCFSNYSIVNTTTMTSTMVEFWDRHNMHQMTDGAWGCQGSSAQARGPQLLGPLPTLQLWVPRLSCTVGIRAPPTV</sequence>
<dbReference type="Proteomes" id="UP000001811">
    <property type="component" value="Unplaced"/>
</dbReference>
<keyword evidence="4 8" id="KW-1133">Transmembrane helix</keyword>
<dbReference type="InterPro" id="IPR037272">
    <property type="entry name" value="SNS_sf"/>
</dbReference>
<feature type="binding site" evidence="6">
    <location>
        <position position="61"/>
    </location>
    <ligand>
        <name>Na(+)</name>
        <dbReference type="ChEBI" id="CHEBI:29101"/>
        <label>1</label>
    </ligand>
</feature>
<dbReference type="PRINTS" id="PR00176">
    <property type="entry name" value="NANEUSMPORT"/>
</dbReference>
<keyword evidence="2" id="KW-0813">Transport</keyword>
<dbReference type="InterPro" id="IPR002980">
    <property type="entry name" value="Na/ntran_symport_GABA_GAT1"/>
</dbReference>
<evidence type="ECO:0000256" key="4">
    <source>
        <dbReference type="ARBA" id="ARBA00022989"/>
    </source>
</evidence>
<keyword evidence="3 8" id="KW-0812">Transmembrane</keyword>
<reference evidence="9" key="2">
    <citation type="submission" date="2025-08" db="UniProtKB">
        <authorList>
            <consortium name="Ensembl"/>
        </authorList>
    </citation>
    <scope>IDENTIFICATION</scope>
    <source>
        <strain evidence="9">Thorbecke</strain>
    </source>
</reference>
<reference evidence="9 10" key="1">
    <citation type="journal article" date="2011" name="Nature">
        <title>A high-resolution map of human evolutionary constraint using 29 mammals.</title>
        <authorList>
            <person name="Lindblad-Toh K."/>
            <person name="Garber M."/>
            <person name="Zuk O."/>
            <person name="Lin M.F."/>
            <person name="Parker B.J."/>
            <person name="Washietl S."/>
            <person name="Kheradpour P."/>
            <person name="Ernst J."/>
            <person name="Jordan G."/>
            <person name="Mauceli E."/>
            <person name="Ward L.D."/>
            <person name="Lowe C.B."/>
            <person name="Holloway A.K."/>
            <person name="Clamp M."/>
            <person name="Gnerre S."/>
            <person name="Alfoldi J."/>
            <person name="Beal K."/>
            <person name="Chang J."/>
            <person name="Clawson H."/>
            <person name="Cuff J."/>
            <person name="Di Palma F."/>
            <person name="Fitzgerald S."/>
            <person name="Flicek P."/>
            <person name="Guttman M."/>
            <person name="Hubisz M.J."/>
            <person name="Jaffe D.B."/>
            <person name="Jungreis I."/>
            <person name="Kent W.J."/>
            <person name="Kostka D."/>
            <person name="Lara M."/>
            <person name="Martins A.L."/>
            <person name="Massingham T."/>
            <person name="Moltke I."/>
            <person name="Raney B.J."/>
            <person name="Rasmussen M.D."/>
            <person name="Robinson J."/>
            <person name="Stark A."/>
            <person name="Vilella A.J."/>
            <person name="Wen J."/>
            <person name="Xie X."/>
            <person name="Zody M.C."/>
            <person name="Baldwin J."/>
            <person name="Bloom T."/>
            <person name="Chin C.W."/>
            <person name="Heiman D."/>
            <person name="Nicol R."/>
            <person name="Nusbaum C."/>
            <person name="Young S."/>
            <person name="Wilkinson J."/>
            <person name="Worley K.C."/>
            <person name="Kovar C.L."/>
            <person name="Muzny D.M."/>
            <person name="Gibbs R.A."/>
            <person name="Cree A."/>
            <person name="Dihn H.H."/>
            <person name="Fowler G."/>
            <person name="Jhangiani S."/>
            <person name="Joshi V."/>
            <person name="Lee S."/>
            <person name="Lewis L.R."/>
            <person name="Nazareth L.V."/>
            <person name="Okwuonu G."/>
            <person name="Santibanez J."/>
            <person name="Warren W.C."/>
            <person name="Mardis E.R."/>
            <person name="Weinstock G.M."/>
            <person name="Wilson R.K."/>
            <person name="Delehaunty K."/>
            <person name="Dooling D."/>
            <person name="Fronik C."/>
            <person name="Fulton L."/>
            <person name="Fulton B."/>
            <person name="Graves T."/>
            <person name="Minx P."/>
            <person name="Sodergren E."/>
            <person name="Birney E."/>
            <person name="Margulies E.H."/>
            <person name="Herrero J."/>
            <person name="Green E.D."/>
            <person name="Haussler D."/>
            <person name="Siepel A."/>
            <person name="Goldman N."/>
            <person name="Pollard K.S."/>
            <person name="Pedersen J.S."/>
            <person name="Lander E.S."/>
            <person name="Kellis M."/>
        </authorList>
    </citation>
    <scope>NUCLEOTIDE SEQUENCE [LARGE SCALE GENOMIC DNA]</scope>
    <source>
        <strain evidence="10">Thorbecke</strain>
    </source>
</reference>
<keyword evidence="5 8" id="KW-0472">Membrane</keyword>